<feature type="chain" id="PRO_5042956913" evidence="2">
    <location>
        <begin position="20"/>
        <end position="99"/>
    </location>
</feature>
<sequence length="99" mass="11437">MLFTRIILFAFLLIMATNAAPAMIVRDGDGQEAGSADEQANEILRAQEMRNQRMREALERERQRQAELARQREELLERLRQAEAEVADLASKVRFPRLP</sequence>
<comment type="caution">
    <text evidence="3">The sequence shown here is derived from an EMBL/GenBank/DDBJ whole genome shotgun (WGS) entry which is preliminary data.</text>
</comment>
<gene>
    <name evidence="3" type="ORF">OC846_006310</name>
</gene>
<evidence type="ECO:0000256" key="1">
    <source>
        <dbReference type="SAM" id="Coils"/>
    </source>
</evidence>
<dbReference type="Proteomes" id="UP001176517">
    <property type="component" value="Unassembled WGS sequence"/>
</dbReference>
<keyword evidence="2" id="KW-0732">Signal</keyword>
<feature type="coiled-coil region" evidence="1">
    <location>
        <begin position="44"/>
        <end position="92"/>
    </location>
</feature>
<dbReference type="EMBL" id="JAPDMZ010000333">
    <property type="protein sequence ID" value="KAK0543732.1"/>
    <property type="molecule type" value="Genomic_DNA"/>
</dbReference>
<evidence type="ECO:0000313" key="3">
    <source>
        <dbReference type="EMBL" id="KAK0543732.1"/>
    </source>
</evidence>
<keyword evidence="1" id="KW-0175">Coiled coil</keyword>
<organism evidence="3 4">
    <name type="scientific">Tilletia horrida</name>
    <dbReference type="NCBI Taxonomy" id="155126"/>
    <lineage>
        <taxon>Eukaryota</taxon>
        <taxon>Fungi</taxon>
        <taxon>Dikarya</taxon>
        <taxon>Basidiomycota</taxon>
        <taxon>Ustilaginomycotina</taxon>
        <taxon>Exobasidiomycetes</taxon>
        <taxon>Tilletiales</taxon>
        <taxon>Tilletiaceae</taxon>
        <taxon>Tilletia</taxon>
    </lineage>
</organism>
<evidence type="ECO:0000256" key="2">
    <source>
        <dbReference type="SAM" id="SignalP"/>
    </source>
</evidence>
<accession>A0AAN6JV55</accession>
<protein>
    <submittedName>
        <fullName evidence="3">Uncharacterized protein</fullName>
    </submittedName>
</protein>
<keyword evidence="4" id="KW-1185">Reference proteome</keyword>
<feature type="signal peptide" evidence="2">
    <location>
        <begin position="1"/>
        <end position="19"/>
    </location>
</feature>
<evidence type="ECO:0000313" key="4">
    <source>
        <dbReference type="Proteomes" id="UP001176517"/>
    </source>
</evidence>
<dbReference type="AlphaFoldDB" id="A0AAN6JV55"/>
<proteinExistence type="predicted"/>
<reference evidence="3" key="1">
    <citation type="journal article" date="2023" name="PhytoFront">
        <title>Draft Genome Resources of Seven Strains of Tilletia horrida, Causal Agent of Kernel Smut of Rice.</title>
        <authorList>
            <person name="Khanal S."/>
            <person name="Antony Babu S."/>
            <person name="Zhou X.G."/>
        </authorList>
    </citation>
    <scope>NUCLEOTIDE SEQUENCE</scope>
    <source>
        <strain evidence="3">TX6</strain>
    </source>
</reference>
<name>A0AAN6JV55_9BASI</name>